<proteinExistence type="predicted"/>
<keyword evidence="1" id="KW-0812">Transmembrane</keyword>
<dbReference type="EMBL" id="CP002666">
    <property type="protein sequence ID" value="AEE45875.1"/>
    <property type="molecule type" value="Genomic_DNA"/>
</dbReference>
<evidence type="ECO:0000313" key="2">
    <source>
        <dbReference type="EMBL" id="AEE45875.1"/>
    </source>
</evidence>
<keyword evidence="1" id="KW-1133">Transmembrane helix</keyword>
<name>F4H8J4_CELFA</name>
<sequence>MSRSRAFVAASLAAVVVVAVVIVWLSRQSDSELALETSDGVTFLRNGGETVGDDVAHAGRLFVADDGCLYVTTDDDGETYLVALGPRAMVTSQDVTLSWGVVRLDVSATFGRVNVEGPAPAGTDARCTLAQEVYGLA</sequence>
<reference evidence="2 3" key="1">
    <citation type="submission" date="2011-04" db="EMBL/GenBank/DDBJ databases">
        <title>Complete sequence of Cellulomonas fimi ATCC 484.</title>
        <authorList>
            <consortium name="US DOE Joint Genome Institute"/>
            <person name="Lucas S."/>
            <person name="Han J."/>
            <person name="Lapidus A."/>
            <person name="Cheng J.-F."/>
            <person name="Goodwin L."/>
            <person name="Pitluck S."/>
            <person name="Peters L."/>
            <person name="Chertkov O."/>
            <person name="Detter J.C."/>
            <person name="Han C."/>
            <person name="Tapia R."/>
            <person name="Land M."/>
            <person name="Hauser L."/>
            <person name="Kyrpides N."/>
            <person name="Ivanova N."/>
            <person name="Ovchinnikova G."/>
            <person name="Pagani I."/>
            <person name="Mead D."/>
            <person name="Brumm P."/>
            <person name="Woyke T."/>
        </authorList>
    </citation>
    <scope>NUCLEOTIDE SEQUENCE [LARGE SCALE GENOMIC DNA]</scope>
    <source>
        <strain evidence="3">ATCC 484 / DSM 20113 / JCM 1341 / NBRC 15513 / NCIMB 8980 / NCTC 7547</strain>
    </source>
</reference>
<organism evidence="2 3">
    <name type="scientific">Cellulomonas fimi (strain ATCC 484 / DSM 20113 / JCM 1341 / CCUG 24087 / LMG 16345 / NBRC 15513 / NCIMB 8980 / NCTC 7547 / NRS-133)</name>
    <dbReference type="NCBI Taxonomy" id="590998"/>
    <lineage>
        <taxon>Bacteria</taxon>
        <taxon>Bacillati</taxon>
        <taxon>Actinomycetota</taxon>
        <taxon>Actinomycetes</taxon>
        <taxon>Micrococcales</taxon>
        <taxon>Cellulomonadaceae</taxon>
        <taxon>Cellulomonas</taxon>
    </lineage>
</organism>
<dbReference type="AlphaFoldDB" id="F4H8J4"/>
<feature type="transmembrane region" description="Helical" evidence="1">
    <location>
        <begin position="6"/>
        <end position="25"/>
    </location>
</feature>
<dbReference type="Proteomes" id="UP000008460">
    <property type="component" value="Chromosome"/>
</dbReference>
<protein>
    <submittedName>
        <fullName evidence="2">Uncharacterized protein</fullName>
    </submittedName>
</protein>
<accession>F4H8J4</accession>
<gene>
    <name evidence="2" type="ordered locus">Celf_1743</name>
</gene>
<keyword evidence="1" id="KW-0472">Membrane</keyword>
<dbReference type="HOGENOM" id="CLU_1861618_0_0_11"/>
<evidence type="ECO:0000313" key="3">
    <source>
        <dbReference type="Proteomes" id="UP000008460"/>
    </source>
</evidence>
<keyword evidence="3" id="KW-1185">Reference proteome</keyword>
<dbReference type="KEGG" id="cfi:Celf_1743"/>
<evidence type="ECO:0000256" key="1">
    <source>
        <dbReference type="SAM" id="Phobius"/>
    </source>
</evidence>